<comment type="cofactor">
    <cofactor evidence="1">
        <name>FMN</name>
        <dbReference type="ChEBI" id="CHEBI:58210"/>
    </cofactor>
</comment>
<evidence type="ECO:0000313" key="12">
    <source>
        <dbReference type="EMBL" id="RJL20263.1"/>
    </source>
</evidence>
<evidence type="ECO:0000256" key="6">
    <source>
        <dbReference type="ARBA" id="ARBA00022723"/>
    </source>
</evidence>
<keyword evidence="9" id="KW-0411">Iron-sulfur</keyword>
<keyword evidence="5" id="KW-0288">FMN</keyword>
<sequence>MDAESQHFPHIFRPLSIAGMQLSNRIMAPPHGRIIADPLASPQEAERFSGYWLERVRNGLCWVDGVNTFIDNRMVPRGYAPSGLGAILRGSVHNPHYRDRMARLAEDIHAHGAVVTAQIINQGAMPHSASGVLANYTNNAGTHALTRSEIAQVIDDYARIARTVRDCGLDGIELHANHEDVLQLFLSPATNHRQDEYGSSPEGRLKLLTDVLGAIRAEVGRDLTIGIRFNMHELFEGGYDLDEGIAIARAVEATGHIDFFHGVIGNNWGAPSYIQPHLYGVAQWSEMAGRYRAALSVPVVYSGRVDSPEAAEAVLAQGHADVVGVARGFFADPAFVAKARQGRSAQIVPCIGCNDCLHAVSVEKLPFGCAVNPRAGREAGPSPARTEQPRRVVVVGAGPAGMEAAAVAAERGHAVVLLERAEAPGGQMRLAAAVPENRQFLTYIDRQQDRLRAAGVDIRLGTEADPQTIAALSPEVLLLATGSRPRRHAVPGAELPFVVEGRDVLAGRAQLGSRALVIAREDHMQPLTVASALVEHGVHVRLLYQTPAVAPLVGKYSIGAIMARLSAAGTELRVMERVTTITPGRVVTRNVYSGAEALHEGFDSVVLACGAEPETSLAEALQAQGDIAPLLLGDAYVPGRILAATREAYEIASRL</sequence>
<dbReference type="OrthoDB" id="9784632at2"/>
<evidence type="ECO:0000259" key="10">
    <source>
        <dbReference type="Pfam" id="PF00724"/>
    </source>
</evidence>
<dbReference type="GO" id="GO:0016491">
    <property type="term" value="F:oxidoreductase activity"/>
    <property type="evidence" value="ECO:0007669"/>
    <property type="project" value="UniProtKB-KW"/>
</dbReference>
<keyword evidence="6" id="KW-0479">Metal-binding</keyword>
<accession>A0A419AAW4</accession>
<gene>
    <name evidence="12" type="ORF">D3P05_03690</name>
</gene>
<dbReference type="Gene3D" id="3.40.50.720">
    <property type="entry name" value="NAD(P)-binding Rossmann-like Domain"/>
    <property type="match status" value="1"/>
</dbReference>
<protein>
    <submittedName>
        <fullName evidence="12">FAD-dependent oxidoreductase</fullName>
    </submittedName>
</protein>
<dbReference type="GO" id="GO:0051536">
    <property type="term" value="F:iron-sulfur cluster binding"/>
    <property type="evidence" value="ECO:0007669"/>
    <property type="project" value="UniProtKB-KW"/>
</dbReference>
<keyword evidence="13" id="KW-1185">Reference proteome</keyword>
<keyword evidence="7" id="KW-0560">Oxidoreductase</keyword>
<dbReference type="Pfam" id="PF00724">
    <property type="entry name" value="Oxidored_FMN"/>
    <property type="match status" value="1"/>
</dbReference>
<dbReference type="PRINTS" id="PR00411">
    <property type="entry name" value="PNDRDTASEI"/>
</dbReference>
<feature type="domain" description="FAD/NAD(P)-binding" evidence="11">
    <location>
        <begin position="391"/>
        <end position="622"/>
    </location>
</feature>
<dbReference type="InterPro" id="IPR023753">
    <property type="entry name" value="FAD/NAD-binding_dom"/>
</dbReference>
<dbReference type="PANTHER" id="PTHR42917">
    <property type="entry name" value="2,4-DIENOYL-COA REDUCTASE"/>
    <property type="match status" value="1"/>
</dbReference>
<dbReference type="InterPro" id="IPR001155">
    <property type="entry name" value="OxRdtase_FMN_N"/>
</dbReference>
<evidence type="ECO:0000256" key="4">
    <source>
        <dbReference type="ARBA" id="ARBA00022630"/>
    </source>
</evidence>
<dbReference type="Pfam" id="PF07992">
    <property type="entry name" value="Pyr_redox_2"/>
    <property type="match status" value="1"/>
</dbReference>
<proteinExistence type="inferred from homology"/>
<keyword evidence="4" id="KW-0285">Flavoprotein</keyword>
<dbReference type="PRINTS" id="PR00368">
    <property type="entry name" value="FADPNR"/>
</dbReference>
<dbReference type="AlphaFoldDB" id="A0A419AAW4"/>
<comment type="cofactor">
    <cofactor evidence="2">
        <name>[4Fe-4S] cluster</name>
        <dbReference type="ChEBI" id="CHEBI:49883"/>
    </cofactor>
</comment>
<evidence type="ECO:0000256" key="2">
    <source>
        <dbReference type="ARBA" id="ARBA00001966"/>
    </source>
</evidence>
<feature type="domain" description="NADH:flavin oxidoreductase/NADH oxidase N-terminal" evidence="10">
    <location>
        <begin position="11"/>
        <end position="345"/>
    </location>
</feature>
<dbReference type="SUPFAM" id="SSF51395">
    <property type="entry name" value="FMN-linked oxidoreductases"/>
    <property type="match status" value="1"/>
</dbReference>
<evidence type="ECO:0000256" key="3">
    <source>
        <dbReference type="ARBA" id="ARBA00011048"/>
    </source>
</evidence>
<dbReference type="InterPro" id="IPR013785">
    <property type="entry name" value="Aldolase_TIM"/>
</dbReference>
<name>A0A419AAW4_9RHOB</name>
<dbReference type="InterPro" id="IPR051793">
    <property type="entry name" value="NADH:flavin_oxidoreductase"/>
</dbReference>
<dbReference type="GO" id="GO:0046872">
    <property type="term" value="F:metal ion binding"/>
    <property type="evidence" value="ECO:0007669"/>
    <property type="project" value="UniProtKB-KW"/>
</dbReference>
<dbReference type="InterPro" id="IPR036188">
    <property type="entry name" value="FAD/NAD-bd_sf"/>
</dbReference>
<dbReference type="EMBL" id="QZEW01000011">
    <property type="protein sequence ID" value="RJL20263.1"/>
    <property type="molecule type" value="Genomic_DNA"/>
</dbReference>
<keyword evidence="8" id="KW-0408">Iron</keyword>
<reference evidence="13" key="1">
    <citation type="submission" date="2018-09" db="EMBL/GenBank/DDBJ databases">
        <title>Paracoccus onubensis nov. sp. a moderate halophilic bacterium isolated from Gruta de las Maravillas (Aracena, Spain).</title>
        <authorList>
            <person name="Jurado V."/>
            <person name="Gutierrez-Patricio S."/>
            <person name="Gonzalez-Pimentel J.L."/>
            <person name="Miller A.Z."/>
            <person name="Laiz L."/>
            <person name="Saiz-Jimenez C."/>
        </authorList>
    </citation>
    <scope>NUCLEOTIDE SEQUENCE [LARGE SCALE GENOMIC DNA]</scope>
    <source>
        <strain evidence="13">DSM 26381</strain>
    </source>
</reference>
<evidence type="ECO:0000256" key="7">
    <source>
        <dbReference type="ARBA" id="ARBA00023002"/>
    </source>
</evidence>
<comment type="caution">
    <text evidence="12">The sequence shown here is derived from an EMBL/GenBank/DDBJ whole genome shotgun (WGS) entry which is preliminary data.</text>
</comment>
<dbReference type="Proteomes" id="UP000283587">
    <property type="component" value="Unassembled WGS sequence"/>
</dbReference>
<evidence type="ECO:0000256" key="8">
    <source>
        <dbReference type="ARBA" id="ARBA00023004"/>
    </source>
</evidence>
<evidence type="ECO:0000313" key="13">
    <source>
        <dbReference type="Proteomes" id="UP000283587"/>
    </source>
</evidence>
<dbReference type="SUPFAM" id="SSF51905">
    <property type="entry name" value="FAD/NAD(P)-binding domain"/>
    <property type="match status" value="1"/>
</dbReference>
<dbReference type="Gene3D" id="3.20.20.70">
    <property type="entry name" value="Aldolase class I"/>
    <property type="match status" value="1"/>
</dbReference>
<dbReference type="RefSeq" id="WP_119896838.1">
    <property type="nucleotide sequence ID" value="NZ_QNRC01000022.1"/>
</dbReference>
<evidence type="ECO:0000256" key="5">
    <source>
        <dbReference type="ARBA" id="ARBA00022643"/>
    </source>
</evidence>
<dbReference type="GO" id="GO:0010181">
    <property type="term" value="F:FMN binding"/>
    <property type="evidence" value="ECO:0007669"/>
    <property type="project" value="InterPro"/>
</dbReference>
<evidence type="ECO:0000256" key="1">
    <source>
        <dbReference type="ARBA" id="ARBA00001917"/>
    </source>
</evidence>
<evidence type="ECO:0000259" key="11">
    <source>
        <dbReference type="Pfam" id="PF07992"/>
    </source>
</evidence>
<comment type="similarity">
    <text evidence="3">In the N-terminal section; belongs to the NADH:flavin oxidoreductase/NADH oxidase family.</text>
</comment>
<dbReference type="PANTHER" id="PTHR42917:SF2">
    <property type="entry name" value="2,4-DIENOYL-COA REDUCTASE [(2E)-ENOYL-COA-PRODUCING]"/>
    <property type="match status" value="1"/>
</dbReference>
<evidence type="ECO:0000256" key="9">
    <source>
        <dbReference type="ARBA" id="ARBA00023014"/>
    </source>
</evidence>
<dbReference type="Gene3D" id="3.50.50.60">
    <property type="entry name" value="FAD/NAD(P)-binding domain"/>
    <property type="match status" value="1"/>
</dbReference>
<organism evidence="12 13">
    <name type="scientific">Paracoccus siganidrum</name>
    <dbReference type="NCBI Taxonomy" id="1276757"/>
    <lineage>
        <taxon>Bacteria</taxon>
        <taxon>Pseudomonadati</taxon>
        <taxon>Pseudomonadota</taxon>
        <taxon>Alphaproteobacteria</taxon>
        <taxon>Rhodobacterales</taxon>
        <taxon>Paracoccaceae</taxon>
        <taxon>Paracoccus</taxon>
    </lineage>
</organism>